<organism evidence="2">
    <name type="scientific">Streptomyces rochei</name>
    <name type="common">Streptomyces parvullus</name>
    <dbReference type="NCBI Taxonomy" id="1928"/>
    <lineage>
        <taxon>Bacteria</taxon>
        <taxon>Bacillati</taxon>
        <taxon>Actinomycetota</taxon>
        <taxon>Actinomycetes</taxon>
        <taxon>Kitasatosporales</taxon>
        <taxon>Streptomycetaceae</taxon>
        <taxon>Streptomyces</taxon>
        <taxon>Streptomyces rochei group</taxon>
    </lineage>
</organism>
<accession>F2Z8X0</accession>
<feature type="compositionally biased region" description="Polar residues" evidence="1">
    <location>
        <begin position="270"/>
        <end position="286"/>
    </location>
</feature>
<keyword evidence="2" id="KW-0614">Plasmid</keyword>
<dbReference type="AlphaFoldDB" id="F2Z8X0"/>
<reference evidence="2" key="2">
    <citation type="journal article" date="2011" name="Biosci. Biotechnol. Biochem.">
        <title>pSLA2-M of Streptomyces rochei is a composite linear plasmid characterized by self-defense genes and homology with pSLA2-L.</title>
        <authorList>
            <person name="Yang Y."/>
            <person name="Kurokawa T."/>
            <person name="Takahama Y."/>
            <person name="Nindita Y."/>
            <person name="Mochizuki S."/>
            <person name="Arakawa K."/>
            <person name="Endo S."/>
            <person name="Kinashi H."/>
        </authorList>
    </citation>
    <scope>NUCLEOTIDE SEQUENCE</scope>
    <source>
        <strain evidence="2">7434AN4</strain>
        <plasmid evidence="2">pSLA2-M</plasmid>
    </source>
</reference>
<proteinExistence type="predicted"/>
<evidence type="ECO:0000256" key="1">
    <source>
        <dbReference type="SAM" id="MobiDB-lite"/>
    </source>
</evidence>
<geneLocation type="plasmid" evidence="2">
    <name>pSLA2-M</name>
</geneLocation>
<protein>
    <submittedName>
        <fullName evidence="2">Uncharacterized protein</fullName>
    </submittedName>
</protein>
<feature type="region of interest" description="Disordered" evidence="1">
    <location>
        <begin position="270"/>
        <end position="328"/>
    </location>
</feature>
<reference evidence="2" key="1">
    <citation type="journal article" date="1994" name="J. Antibiot.">
        <title>Isolation and characterization of linear plasmids from lankacidin-producing Streptomyces species.</title>
        <authorList>
            <person name="Kinashi H."/>
            <person name="Mori E."/>
            <person name="Hatani A."/>
            <person name="Nimi O."/>
        </authorList>
    </citation>
    <scope>NUCLEOTIDE SEQUENCE</scope>
    <source>
        <strain evidence="2">7434AN4</strain>
        <plasmid evidence="2">pSLA2-M</plasmid>
    </source>
</reference>
<dbReference type="EMBL" id="AB597522">
    <property type="protein sequence ID" value="BAK19900.1"/>
    <property type="molecule type" value="Genomic_DNA"/>
</dbReference>
<evidence type="ECO:0000313" key="2">
    <source>
        <dbReference type="EMBL" id="BAK19900.1"/>
    </source>
</evidence>
<sequence>MARDQAEIEQTNRQCLESFVVRARRVAEHSLAGDWDKLVALIDPKIGVHFENDEIRIRHELPAEEVVESAAARIRPILLATEDCFHMKALKALGYACRELPRDAEQVRAVRAEWKMRVDPATSLDAAYRVLVADTATGEEHDLDAHRLALSWVYGDVVHHDTERRKEGDPFGLRDRFRAAVPLVAWTMVATIELLAYIEALWKDGVLQLRPEVFDAQVALKSTVWEEPAQMFFAPVGTEPPSGAATSLPEGWLPLGKGTDLSRLQTLSGGQLLHPTTSAPVTAPSSEDSDAGKPKGEGDTPSAPYGPPQQPAKDWQAELIGRWRAMQP</sequence>
<gene>
    <name evidence="2" type="primary">pSLA2-M.106</name>
</gene>
<name>F2Z8X0_STRRO</name>